<comment type="caution">
    <text evidence="1">The sequence shown here is derived from an EMBL/GenBank/DDBJ whole genome shotgun (WGS) entry which is preliminary data.</text>
</comment>
<dbReference type="OrthoDB" id="2142040at2759"/>
<name>A0A9P6JM41_9AGAR</name>
<dbReference type="Pfam" id="PF11901">
    <property type="entry name" value="DM9"/>
    <property type="match status" value="1"/>
</dbReference>
<gene>
    <name evidence="1" type="ORF">CPB83DRAFT_858855</name>
</gene>
<evidence type="ECO:0008006" key="3">
    <source>
        <dbReference type="Google" id="ProtNLM"/>
    </source>
</evidence>
<dbReference type="Proteomes" id="UP000807306">
    <property type="component" value="Unassembled WGS sequence"/>
</dbReference>
<dbReference type="AlphaFoldDB" id="A0A9P6JM41"/>
<accession>A0A9P6JM41</accession>
<reference evidence="1" key="1">
    <citation type="submission" date="2020-11" db="EMBL/GenBank/DDBJ databases">
        <authorList>
            <consortium name="DOE Joint Genome Institute"/>
            <person name="Ahrendt S."/>
            <person name="Riley R."/>
            <person name="Andreopoulos W."/>
            <person name="Labutti K."/>
            <person name="Pangilinan J."/>
            <person name="Ruiz-Duenas F.J."/>
            <person name="Barrasa J.M."/>
            <person name="Sanchez-Garcia M."/>
            <person name="Camarero S."/>
            <person name="Miyauchi S."/>
            <person name="Serrano A."/>
            <person name="Linde D."/>
            <person name="Babiker R."/>
            <person name="Drula E."/>
            <person name="Ayuso-Fernandez I."/>
            <person name="Pacheco R."/>
            <person name="Padilla G."/>
            <person name="Ferreira P."/>
            <person name="Barriuso J."/>
            <person name="Kellner H."/>
            <person name="Castanera R."/>
            <person name="Alfaro M."/>
            <person name="Ramirez L."/>
            <person name="Pisabarro A.G."/>
            <person name="Kuo A."/>
            <person name="Tritt A."/>
            <person name="Lipzen A."/>
            <person name="He G."/>
            <person name="Yan M."/>
            <person name="Ng V."/>
            <person name="Cullen D."/>
            <person name="Martin F."/>
            <person name="Rosso M.-N."/>
            <person name="Henrissat B."/>
            <person name="Hibbett D."/>
            <person name="Martinez A.T."/>
            <person name="Grigoriev I.V."/>
        </authorList>
    </citation>
    <scope>NUCLEOTIDE SEQUENCE</scope>
    <source>
        <strain evidence="1">CBS 506.95</strain>
    </source>
</reference>
<evidence type="ECO:0000313" key="1">
    <source>
        <dbReference type="EMBL" id="KAF9525766.1"/>
    </source>
</evidence>
<proteinExistence type="predicted"/>
<keyword evidence="2" id="KW-1185">Reference proteome</keyword>
<evidence type="ECO:0000313" key="2">
    <source>
        <dbReference type="Proteomes" id="UP000807306"/>
    </source>
</evidence>
<organism evidence="1 2">
    <name type="scientific">Crepidotus variabilis</name>
    <dbReference type="NCBI Taxonomy" id="179855"/>
    <lineage>
        <taxon>Eukaryota</taxon>
        <taxon>Fungi</taxon>
        <taxon>Dikarya</taxon>
        <taxon>Basidiomycota</taxon>
        <taxon>Agaricomycotina</taxon>
        <taxon>Agaricomycetes</taxon>
        <taxon>Agaricomycetidae</taxon>
        <taxon>Agaricales</taxon>
        <taxon>Agaricineae</taxon>
        <taxon>Crepidotaceae</taxon>
        <taxon>Crepidotus</taxon>
    </lineage>
</organism>
<protein>
    <recommendedName>
        <fullName evidence="3">BTB domain-containing protein</fullName>
    </recommendedName>
</protein>
<dbReference type="EMBL" id="MU157879">
    <property type="protein sequence ID" value="KAF9525766.1"/>
    <property type="molecule type" value="Genomic_DNA"/>
</dbReference>
<dbReference type="InterPro" id="IPR006616">
    <property type="entry name" value="DM9_repeat"/>
</dbReference>
<sequence>MGSKFTGDGAVDGKDDLYFLDFVQFRVQGTLFRVPTNGFTSSNPNFFKDIGVADQLLKNNVHEQVIELPEISRDMFKGLLLVMYPFTRTAETYDEWIGALHLAVLWGLSDVRTKAIAFISGTDDFKSKEPVEVIQLAKKLRVGSWLRDAYIRLVEGKDIDVGNLRPSSGSDPLDWETISLLFQAQSLFRKQPTGPAIDDAQCQCEGCLRQKRPHMKWGYEPVYRCTITGKTKKSVGTCVDQVFRQELTNIDPGLFSHSFAGERLALIQWKNLPDLNQRGPSVAPNEDIFLGSALLDSSVMPCFVTTGIDEYQEVFYFASYWADGEMPSEIFDVLPYSPERMEWVPTSQGKIPHGRQPISGGYDEEGRQLYHAGVPGSGLKLLGYTGEHLGKAMMTNFGAGVRTVEENYEILCWR</sequence>